<evidence type="ECO:0000256" key="5">
    <source>
        <dbReference type="ARBA" id="ARBA00023242"/>
    </source>
</evidence>
<dbReference type="GO" id="GO:0043565">
    <property type="term" value="F:sequence-specific DNA binding"/>
    <property type="evidence" value="ECO:0007669"/>
    <property type="project" value="InterPro"/>
</dbReference>
<evidence type="ECO:0000313" key="6">
    <source>
        <dbReference type="EMBL" id="KAK6790566.1"/>
    </source>
</evidence>
<gene>
    <name evidence="6" type="ORF">RDI58_009647</name>
</gene>
<reference evidence="6 7" key="1">
    <citation type="submission" date="2024-02" db="EMBL/GenBank/DDBJ databases">
        <title>de novo genome assembly of Solanum bulbocastanum strain 11H21.</title>
        <authorList>
            <person name="Hosaka A.J."/>
        </authorList>
    </citation>
    <scope>NUCLEOTIDE SEQUENCE [LARGE SCALE GENOMIC DNA]</scope>
    <source>
        <tissue evidence="6">Young leaves</tissue>
    </source>
</reference>
<dbReference type="SUPFAM" id="SSF74784">
    <property type="entry name" value="Translin"/>
    <property type="match status" value="1"/>
</dbReference>
<dbReference type="InterPro" id="IPR016068">
    <property type="entry name" value="Translin_N"/>
</dbReference>
<dbReference type="InterPro" id="IPR036081">
    <property type="entry name" value="Translin_sf"/>
</dbReference>
<comment type="subcellular location">
    <subcellularLocation>
        <location evidence="2">Cytoplasm</location>
    </subcellularLocation>
    <subcellularLocation>
        <location evidence="1">Nucleus</location>
    </subcellularLocation>
</comment>
<evidence type="ECO:0008006" key="8">
    <source>
        <dbReference type="Google" id="ProtNLM"/>
    </source>
</evidence>
<comment type="caution">
    <text evidence="6">The sequence shown here is derived from an EMBL/GenBank/DDBJ whole genome shotgun (WGS) entry which is preliminary data.</text>
</comment>
<dbReference type="Proteomes" id="UP001371456">
    <property type="component" value="Unassembled WGS sequence"/>
</dbReference>
<keyword evidence="4" id="KW-0963">Cytoplasm</keyword>
<evidence type="ECO:0000256" key="3">
    <source>
        <dbReference type="ARBA" id="ARBA00005902"/>
    </source>
</evidence>
<evidence type="ECO:0000256" key="2">
    <source>
        <dbReference type="ARBA" id="ARBA00004496"/>
    </source>
</evidence>
<dbReference type="GO" id="GO:0005737">
    <property type="term" value="C:cytoplasm"/>
    <property type="evidence" value="ECO:0007669"/>
    <property type="project" value="UniProtKB-SubCell"/>
</dbReference>
<dbReference type="AlphaFoldDB" id="A0AAN8TV24"/>
<dbReference type="PANTHER" id="PTHR10741">
    <property type="entry name" value="TRANSLIN AND TRANSLIN ASSOCIATED PROTEIN X"/>
    <property type="match status" value="1"/>
</dbReference>
<keyword evidence="7" id="KW-1185">Reference proteome</keyword>
<dbReference type="FunFam" id="1.20.58.200:FF:000001">
    <property type="entry name" value="Translin-associated factor X"/>
    <property type="match status" value="1"/>
</dbReference>
<proteinExistence type="inferred from homology"/>
<name>A0AAN8TV24_SOLBU</name>
<comment type="similarity">
    <text evidence="3">Belongs to the translin family.</text>
</comment>
<evidence type="ECO:0000256" key="1">
    <source>
        <dbReference type="ARBA" id="ARBA00004123"/>
    </source>
</evidence>
<dbReference type="InterPro" id="IPR016069">
    <property type="entry name" value="Translin_C"/>
</dbReference>
<evidence type="ECO:0000256" key="4">
    <source>
        <dbReference type="ARBA" id="ARBA00022490"/>
    </source>
</evidence>
<dbReference type="InterPro" id="IPR002848">
    <property type="entry name" value="Translin_fam"/>
</dbReference>
<keyword evidence="5" id="KW-0539">Nucleus</keyword>
<protein>
    <recommendedName>
        <fullName evidence="8">Translin-associated protein X</fullName>
    </recommendedName>
</protein>
<evidence type="ECO:0000313" key="7">
    <source>
        <dbReference type="Proteomes" id="UP001371456"/>
    </source>
</evidence>
<dbReference type="Gene3D" id="1.20.58.200">
    <property type="entry name" value="Translin, domain 2"/>
    <property type="match status" value="1"/>
</dbReference>
<dbReference type="GO" id="GO:0005634">
    <property type="term" value="C:nucleus"/>
    <property type="evidence" value="ECO:0007669"/>
    <property type="project" value="UniProtKB-SubCell"/>
</dbReference>
<accession>A0AAN8TV24</accession>
<sequence>MLLYASKLSFRVMAPKPQRIRHLVGATWQNAMKKARTMSTETDTESSMKDGFSKYADYLNNLLSCGQVSRSSLTSYNVLANLMQENVKNDKRERVVKASRDITMNSKKVIFQVHRWLYVVFSIPESWIYALLLMSKQNKEEVLDKAVKDLAAVTDQYLSRLVKELQGTDFWKLRRAYSPGVQEYVEAATLCNFCKTGTLLTLDEMNATLLPLSEPSVEPLQINILDYILGLADLTGELMRLAIGRISEGELDFAEKICSFVREIYRNLTLIAPEMDDSSDMKQKMETMLQSVMKIENACFSVHVRGSEYIPLLGSGDTSYPLLDMPDIE</sequence>
<dbReference type="Gene3D" id="1.20.58.190">
    <property type="entry name" value="Translin, domain 1"/>
    <property type="match status" value="1"/>
</dbReference>
<organism evidence="6 7">
    <name type="scientific">Solanum bulbocastanum</name>
    <name type="common">Wild potato</name>
    <dbReference type="NCBI Taxonomy" id="147425"/>
    <lineage>
        <taxon>Eukaryota</taxon>
        <taxon>Viridiplantae</taxon>
        <taxon>Streptophyta</taxon>
        <taxon>Embryophyta</taxon>
        <taxon>Tracheophyta</taxon>
        <taxon>Spermatophyta</taxon>
        <taxon>Magnoliopsida</taxon>
        <taxon>eudicotyledons</taxon>
        <taxon>Gunneridae</taxon>
        <taxon>Pentapetalae</taxon>
        <taxon>asterids</taxon>
        <taxon>lamiids</taxon>
        <taxon>Solanales</taxon>
        <taxon>Solanaceae</taxon>
        <taxon>Solanoideae</taxon>
        <taxon>Solaneae</taxon>
        <taxon>Solanum</taxon>
    </lineage>
</organism>
<dbReference type="Pfam" id="PF01997">
    <property type="entry name" value="Translin"/>
    <property type="match status" value="1"/>
</dbReference>
<dbReference type="EMBL" id="JBANQN010000004">
    <property type="protein sequence ID" value="KAK6790566.1"/>
    <property type="molecule type" value="Genomic_DNA"/>
</dbReference>
<dbReference type="CDD" id="cd14820">
    <property type="entry name" value="TRAX"/>
    <property type="match status" value="1"/>
</dbReference>